<organism evidence="1 2">
    <name type="scientific">Pistacia integerrima</name>
    <dbReference type="NCBI Taxonomy" id="434235"/>
    <lineage>
        <taxon>Eukaryota</taxon>
        <taxon>Viridiplantae</taxon>
        <taxon>Streptophyta</taxon>
        <taxon>Embryophyta</taxon>
        <taxon>Tracheophyta</taxon>
        <taxon>Spermatophyta</taxon>
        <taxon>Magnoliopsida</taxon>
        <taxon>eudicotyledons</taxon>
        <taxon>Gunneridae</taxon>
        <taxon>Pentapetalae</taxon>
        <taxon>rosids</taxon>
        <taxon>malvids</taxon>
        <taxon>Sapindales</taxon>
        <taxon>Anacardiaceae</taxon>
        <taxon>Pistacia</taxon>
    </lineage>
</organism>
<sequence>MDSMHQSIEEMTQSNQPGLSSIVHAVIGALLRVRISEDDLMQSCPICKEEFEVEGEVRELLCKHLYHSKCIIVWLRLHNTCPVCRHEVKDQDEDCCV</sequence>
<accession>A0ACC0X6B1</accession>
<evidence type="ECO:0000313" key="2">
    <source>
        <dbReference type="Proteomes" id="UP001163603"/>
    </source>
</evidence>
<evidence type="ECO:0000313" key="1">
    <source>
        <dbReference type="EMBL" id="KAJ0010181.1"/>
    </source>
</evidence>
<proteinExistence type="predicted"/>
<protein>
    <submittedName>
        <fullName evidence="1">Uncharacterized protein</fullName>
    </submittedName>
</protein>
<reference evidence="2" key="1">
    <citation type="journal article" date="2023" name="G3 (Bethesda)">
        <title>Genome assembly and association tests identify interacting loci associated with vigor, precocity, and sex in interspecific pistachio rootstocks.</title>
        <authorList>
            <person name="Palmer W."/>
            <person name="Jacygrad E."/>
            <person name="Sagayaradj S."/>
            <person name="Cavanaugh K."/>
            <person name="Han R."/>
            <person name="Bertier L."/>
            <person name="Beede B."/>
            <person name="Kafkas S."/>
            <person name="Golino D."/>
            <person name="Preece J."/>
            <person name="Michelmore R."/>
        </authorList>
    </citation>
    <scope>NUCLEOTIDE SEQUENCE [LARGE SCALE GENOMIC DNA]</scope>
</reference>
<dbReference type="Proteomes" id="UP001163603">
    <property type="component" value="Chromosome 14"/>
</dbReference>
<comment type="caution">
    <text evidence="1">The sequence shown here is derived from an EMBL/GenBank/DDBJ whole genome shotgun (WGS) entry which is preliminary data.</text>
</comment>
<keyword evidence="2" id="KW-1185">Reference proteome</keyword>
<dbReference type="EMBL" id="CM047749">
    <property type="protein sequence ID" value="KAJ0010181.1"/>
    <property type="molecule type" value="Genomic_DNA"/>
</dbReference>
<name>A0ACC0X6B1_9ROSI</name>
<gene>
    <name evidence="1" type="ORF">Pint_32953</name>
</gene>